<dbReference type="EMBL" id="PYGD01000005">
    <property type="protein sequence ID" value="PSK91679.1"/>
    <property type="molecule type" value="Genomic_DNA"/>
</dbReference>
<dbReference type="RefSeq" id="WP_106523570.1">
    <property type="nucleotide sequence ID" value="NZ_PYGD01000005.1"/>
</dbReference>
<evidence type="ECO:0008006" key="4">
    <source>
        <dbReference type="Google" id="ProtNLM"/>
    </source>
</evidence>
<evidence type="ECO:0000313" key="2">
    <source>
        <dbReference type="EMBL" id="PSK91679.1"/>
    </source>
</evidence>
<dbReference type="OrthoDB" id="993981at2"/>
<dbReference type="Proteomes" id="UP000240572">
    <property type="component" value="Unassembled WGS sequence"/>
</dbReference>
<feature type="compositionally biased region" description="Polar residues" evidence="1">
    <location>
        <begin position="32"/>
        <end position="43"/>
    </location>
</feature>
<organism evidence="2 3">
    <name type="scientific">Taibaiella chishuiensis</name>
    <dbReference type="NCBI Taxonomy" id="1434707"/>
    <lineage>
        <taxon>Bacteria</taxon>
        <taxon>Pseudomonadati</taxon>
        <taxon>Bacteroidota</taxon>
        <taxon>Chitinophagia</taxon>
        <taxon>Chitinophagales</taxon>
        <taxon>Chitinophagaceae</taxon>
        <taxon>Taibaiella</taxon>
    </lineage>
</organism>
<evidence type="ECO:0000256" key="1">
    <source>
        <dbReference type="SAM" id="MobiDB-lite"/>
    </source>
</evidence>
<gene>
    <name evidence="2" type="ORF">B0I18_105264</name>
</gene>
<feature type="compositionally biased region" description="Basic and acidic residues" evidence="1">
    <location>
        <begin position="68"/>
        <end position="77"/>
    </location>
</feature>
<dbReference type="AlphaFoldDB" id="A0A2P8D3D0"/>
<name>A0A2P8D3D0_9BACT</name>
<reference evidence="2 3" key="1">
    <citation type="submission" date="2018-03" db="EMBL/GenBank/DDBJ databases">
        <title>Genomic Encyclopedia of Type Strains, Phase III (KMG-III): the genomes of soil and plant-associated and newly described type strains.</title>
        <authorList>
            <person name="Whitman W."/>
        </authorList>
    </citation>
    <scope>NUCLEOTIDE SEQUENCE [LARGE SCALE GENOMIC DNA]</scope>
    <source>
        <strain evidence="2 3">CGMCC 1.12700</strain>
    </source>
</reference>
<evidence type="ECO:0000313" key="3">
    <source>
        <dbReference type="Proteomes" id="UP000240572"/>
    </source>
</evidence>
<accession>A0A2P8D3D0</accession>
<proteinExistence type="predicted"/>
<keyword evidence="3" id="KW-1185">Reference proteome</keyword>
<sequence length="77" mass="8345">MRKVTIVITALLLGAGITGCKGNSEEQVPEQPRSTNVDSTNIYGTAPAQYGHDNPADTTPRFPEEDDTGRRANTDQR</sequence>
<dbReference type="PROSITE" id="PS51257">
    <property type="entry name" value="PROKAR_LIPOPROTEIN"/>
    <property type="match status" value="1"/>
</dbReference>
<comment type="caution">
    <text evidence="2">The sequence shown here is derived from an EMBL/GenBank/DDBJ whole genome shotgun (WGS) entry which is preliminary data.</text>
</comment>
<protein>
    <recommendedName>
        <fullName evidence="4">Lipoprotein</fullName>
    </recommendedName>
</protein>
<feature type="region of interest" description="Disordered" evidence="1">
    <location>
        <begin position="18"/>
        <end position="77"/>
    </location>
</feature>